<name>A0A2N4UTV8_9GAMM</name>
<evidence type="ECO:0000313" key="2">
    <source>
        <dbReference type="EMBL" id="PLC58456.1"/>
    </source>
</evidence>
<dbReference type="EMBL" id="NPIB01000006">
    <property type="protein sequence ID" value="PLC58456.1"/>
    <property type="molecule type" value="Genomic_DNA"/>
</dbReference>
<dbReference type="AlphaFoldDB" id="A0A2N4UTV8"/>
<evidence type="ECO:0000259" key="1">
    <source>
        <dbReference type="SMART" id="SM00507"/>
    </source>
</evidence>
<dbReference type="GO" id="GO:0003676">
    <property type="term" value="F:nucleic acid binding"/>
    <property type="evidence" value="ECO:0007669"/>
    <property type="project" value="InterPro"/>
</dbReference>
<feature type="domain" description="HNH nuclease" evidence="1">
    <location>
        <begin position="135"/>
        <end position="192"/>
    </location>
</feature>
<proteinExistence type="predicted"/>
<dbReference type="Gene3D" id="1.10.30.50">
    <property type="match status" value="1"/>
</dbReference>
<dbReference type="Pfam" id="PF01844">
    <property type="entry name" value="HNH"/>
    <property type="match status" value="1"/>
</dbReference>
<gene>
    <name evidence="2" type="ORF">CIK00_07100</name>
</gene>
<organism evidence="2 3">
    <name type="scientific">Photobacterium carnosum</name>
    <dbReference type="NCBI Taxonomy" id="2023717"/>
    <lineage>
        <taxon>Bacteria</taxon>
        <taxon>Pseudomonadati</taxon>
        <taxon>Pseudomonadota</taxon>
        <taxon>Gammaproteobacteria</taxon>
        <taxon>Vibrionales</taxon>
        <taxon>Vibrionaceae</taxon>
        <taxon>Photobacterium</taxon>
    </lineage>
</organism>
<dbReference type="InterPro" id="IPR002711">
    <property type="entry name" value="HNH"/>
</dbReference>
<evidence type="ECO:0000313" key="3">
    <source>
        <dbReference type="Proteomes" id="UP000234420"/>
    </source>
</evidence>
<dbReference type="GO" id="GO:0004519">
    <property type="term" value="F:endonuclease activity"/>
    <property type="evidence" value="ECO:0007669"/>
    <property type="project" value="InterPro"/>
</dbReference>
<dbReference type="InterPro" id="IPR003615">
    <property type="entry name" value="HNH_nuc"/>
</dbReference>
<dbReference type="Proteomes" id="UP000234420">
    <property type="component" value="Unassembled WGS sequence"/>
</dbReference>
<reference evidence="2 3" key="1">
    <citation type="journal article" date="2018" name="Syst. Appl. Microbiol.">
        <title>Photobacterium carnosum sp. nov., isolated from spoiled modified atmosphere packaged poultry meat.</title>
        <authorList>
            <person name="Hilgarth M."/>
            <person name="Fuertes S."/>
            <person name="Ehrmann M."/>
            <person name="Vogel R.F."/>
        </authorList>
    </citation>
    <scope>NUCLEOTIDE SEQUENCE [LARGE SCALE GENOMIC DNA]</scope>
    <source>
        <strain evidence="2 3">TMW 2.2021</strain>
    </source>
</reference>
<protein>
    <recommendedName>
        <fullName evidence="1">HNH nuclease domain-containing protein</fullName>
    </recommendedName>
</protein>
<dbReference type="SMART" id="SM00507">
    <property type="entry name" value="HNHc"/>
    <property type="match status" value="1"/>
</dbReference>
<sequence>MGAIGPQSFYFAQNKTVTDSQTNGITLYLFERFDNKKPYSFHSECELAAPPYINQQLDANKNPHDVCIFPLRLKIGIPITFDETELEHNIILKQKIARKLTDKQLSELEKKNNSTPEKKKTGKQVSAYKRDQFVIEYALRRAKDNCQLCLERGPFKKKDGSYFLEVHHIIWLSKGGTDTWDNVVALCPNCHRKIHILIDIKDINKLTIKAKQKLSNN</sequence>
<dbReference type="GO" id="GO:0008270">
    <property type="term" value="F:zinc ion binding"/>
    <property type="evidence" value="ECO:0007669"/>
    <property type="project" value="InterPro"/>
</dbReference>
<dbReference type="RefSeq" id="WP_101768212.1">
    <property type="nucleotide sequence ID" value="NZ_BPPU01000001.1"/>
</dbReference>
<accession>A0A2N4UTV8</accession>
<comment type="caution">
    <text evidence="2">The sequence shown here is derived from an EMBL/GenBank/DDBJ whole genome shotgun (WGS) entry which is preliminary data.</text>
</comment>
<dbReference type="CDD" id="cd00085">
    <property type="entry name" value="HNHc"/>
    <property type="match status" value="1"/>
</dbReference>
<keyword evidence="3" id="KW-1185">Reference proteome</keyword>